<evidence type="ECO:0000256" key="3">
    <source>
        <dbReference type="ARBA" id="ARBA00022553"/>
    </source>
</evidence>
<dbReference type="Gene3D" id="3.30.450.40">
    <property type="match status" value="1"/>
</dbReference>
<dbReference type="FunFam" id="1.10.287.130:FF:000023">
    <property type="entry name" value="Sensor histidine kinase/response regulator, putative"/>
    <property type="match status" value="1"/>
</dbReference>
<dbReference type="Pfam" id="PF00512">
    <property type="entry name" value="HisKA"/>
    <property type="match status" value="1"/>
</dbReference>
<dbReference type="EMBL" id="MU001505">
    <property type="protein sequence ID" value="KAF2441780.1"/>
    <property type="molecule type" value="Genomic_DNA"/>
</dbReference>
<feature type="region of interest" description="Disordered" evidence="6">
    <location>
        <begin position="393"/>
        <end position="419"/>
    </location>
</feature>
<dbReference type="SUPFAM" id="SSF55781">
    <property type="entry name" value="GAF domain-like"/>
    <property type="match status" value="1"/>
</dbReference>
<dbReference type="Gene3D" id="1.10.287.130">
    <property type="match status" value="1"/>
</dbReference>
<dbReference type="CDD" id="cd00082">
    <property type="entry name" value="HisKA"/>
    <property type="match status" value="1"/>
</dbReference>
<protein>
    <recommendedName>
        <fullName evidence="2">histidine kinase</fullName>
        <ecNumber evidence="2">2.7.13.3</ecNumber>
    </recommendedName>
</protein>
<feature type="region of interest" description="Disordered" evidence="6">
    <location>
        <begin position="218"/>
        <end position="245"/>
    </location>
</feature>
<sequence>MALHTANTDELRARELYKYFRPPASDGESPDPTLAAHAQLVAWRLGAERSMITLIDEHVQYFVAESTKTLHLDNHNEHDDPDDAIWAGCVRVSKAGRLCEHTIAASAPESGGPALFEVLDLGKDSRFNSLDFVVGPPHFKNYAGVPLRTRKGINIGSIFVIDSKVRPPLNTTEKHFLGVVADNVIKHLEMLKDRQDCERGLAMSACISAYIDPLHRSSRPATRNGVRRKPAFHAPSRENAADVNHDEDEVGRLGIYRRAADWLLKGLDYDESGGGVIFLDTLPAGSKSKYGAEESAATSSSQESDEDAQGPIESLAFSDRKQDWSQGAGRNKEVFEIDATEILAHATKPEGNSHPKESVVAQMETLPPAYISRLIKRFPGGKLFTFDSNGHALTSSSDDTSKVFSPPKSSRTHTRNVKKHETGELRRCFPTARQIIFLPIWDSSTSRWAVCITYHKSGFRHLSYKSEFVYCATFGNAIIAQLTKLACLQADQQKSDFIASISHELRSPLHGVLASCEFLEDTELSQFQQSLVDTATGCSRTLLDTINMVLDYSNINRFEKMKTQGKKTRRDLSADSRSKALQSSLSTQRIVDVAALLEEVVDSLVAGLAFENRLKSRYSTSTDVSSTTAQKMHIEDDLPIARSNVKLILDIAVQNWTYCSEPGALRRIVMNLVENAIKFTKDGFVHIKLQSGSAKDLTALPSVILTVSDSGQGISQAYLRNTVFTPFSQESDLTSGSGLGLSLVKSIVRNMGGRISIDSAVGEGTSVSVKLPMVRE</sequence>
<dbReference type="AlphaFoldDB" id="A0A9P4PD25"/>
<proteinExistence type="predicted"/>
<dbReference type="SUPFAM" id="SSF55874">
    <property type="entry name" value="ATPase domain of HSP90 chaperone/DNA topoisomerase II/histidine kinase"/>
    <property type="match status" value="1"/>
</dbReference>
<dbReference type="PROSITE" id="PS50109">
    <property type="entry name" value="HIS_KIN"/>
    <property type="match status" value="1"/>
</dbReference>
<feature type="compositionally biased region" description="Basic and acidic residues" evidence="6">
    <location>
        <begin position="235"/>
        <end position="244"/>
    </location>
</feature>
<evidence type="ECO:0000313" key="9">
    <source>
        <dbReference type="Proteomes" id="UP000799764"/>
    </source>
</evidence>
<dbReference type="GO" id="GO:0009927">
    <property type="term" value="F:histidine phosphotransfer kinase activity"/>
    <property type="evidence" value="ECO:0007669"/>
    <property type="project" value="TreeGrafter"/>
</dbReference>
<dbReference type="OrthoDB" id="303614at2759"/>
<keyword evidence="5" id="KW-0418">Kinase</keyword>
<dbReference type="InterPro" id="IPR036890">
    <property type="entry name" value="HATPase_C_sf"/>
</dbReference>
<organism evidence="8 9">
    <name type="scientific">Karstenula rhodostoma CBS 690.94</name>
    <dbReference type="NCBI Taxonomy" id="1392251"/>
    <lineage>
        <taxon>Eukaryota</taxon>
        <taxon>Fungi</taxon>
        <taxon>Dikarya</taxon>
        <taxon>Ascomycota</taxon>
        <taxon>Pezizomycotina</taxon>
        <taxon>Dothideomycetes</taxon>
        <taxon>Pleosporomycetidae</taxon>
        <taxon>Pleosporales</taxon>
        <taxon>Massarineae</taxon>
        <taxon>Didymosphaeriaceae</taxon>
        <taxon>Karstenula</taxon>
    </lineage>
</organism>
<feature type="compositionally biased region" description="Low complexity" evidence="6">
    <location>
        <begin position="293"/>
        <end position="302"/>
    </location>
</feature>
<dbReference type="InterPro" id="IPR004358">
    <property type="entry name" value="Sig_transdc_His_kin-like_C"/>
</dbReference>
<dbReference type="InterPro" id="IPR029016">
    <property type="entry name" value="GAF-like_dom_sf"/>
</dbReference>
<dbReference type="InterPro" id="IPR005467">
    <property type="entry name" value="His_kinase_dom"/>
</dbReference>
<gene>
    <name evidence="8" type="ORF">P171DRAFT_418563</name>
</gene>
<evidence type="ECO:0000256" key="6">
    <source>
        <dbReference type="SAM" id="MobiDB-lite"/>
    </source>
</evidence>
<keyword evidence="9" id="KW-1185">Reference proteome</keyword>
<feature type="region of interest" description="Disordered" evidence="6">
    <location>
        <begin position="290"/>
        <end position="310"/>
    </location>
</feature>
<dbReference type="Pfam" id="PF01590">
    <property type="entry name" value="GAF"/>
    <property type="match status" value="1"/>
</dbReference>
<feature type="domain" description="Histidine kinase" evidence="7">
    <location>
        <begin position="500"/>
        <end position="775"/>
    </location>
</feature>
<dbReference type="PANTHER" id="PTHR43047:SF72">
    <property type="entry name" value="OSMOSENSING HISTIDINE PROTEIN KINASE SLN1"/>
    <property type="match status" value="1"/>
</dbReference>
<dbReference type="EC" id="2.7.13.3" evidence="2"/>
<evidence type="ECO:0000313" key="8">
    <source>
        <dbReference type="EMBL" id="KAF2441780.1"/>
    </source>
</evidence>
<dbReference type="InterPro" id="IPR003018">
    <property type="entry name" value="GAF"/>
</dbReference>
<accession>A0A9P4PD25</accession>
<keyword evidence="3" id="KW-0597">Phosphoprotein</keyword>
<dbReference type="SMART" id="SM00387">
    <property type="entry name" value="HATPase_c"/>
    <property type="match status" value="1"/>
</dbReference>
<reference evidence="8" key="1">
    <citation type="journal article" date="2020" name="Stud. Mycol.">
        <title>101 Dothideomycetes genomes: a test case for predicting lifestyles and emergence of pathogens.</title>
        <authorList>
            <person name="Haridas S."/>
            <person name="Albert R."/>
            <person name="Binder M."/>
            <person name="Bloem J."/>
            <person name="Labutti K."/>
            <person name="Salamov A."/>
            <person name="Andreopoulos B."/>
            <person name="Baker S."/>
            <person name="Barry K."/>
            <person name="Bills G."/>
            <person name="Bluhm B."/>
            <person name="Cannon C."/>
            <person name="Castanera R."/>
            <person name="Culley D."/>
            <person name="Daum C."/>
            <person name="Ezra D."/>
            <person name="Gonzalez J."/>
            <person name="Henrissat B."/>
            <person name="Kuo A."/>
            <person name="Liang C."/>
            <person name="Lipzen A."/>
            <person name="Lutzoni F."/>
            <person name="Magnuson J."/>
            <person name="Mondo S."/>
            <person name="Nolan M."/>
            <person name="Ohm R."/>
            <person name="Pangilinan J."/>
            <person name="Park H.-J."/>
            <person name="Ramirez L."/>
            <person name="Alfaro M."/>
            <person name="Sun H."/>
            <person name="Tritt A."/>
            <person name="Yoshinaga Y."/>
            <person name="Zwiers L.-H."/>
            <person name="Turgeon B."/>
            <person name="Goodwin S."/>
            <person name="Spatafora J."/>
            <person name="Crous P."/>
            <person name="Grigoriev I."/>
        </authorList>
    </citation>
    <scope>NUCLEOTIDE SEQUENCE</scope>
    <source>
        <strain evidence="8">CBS 690.94</strain>
    </source>
</reference>
<name>A0A9P4PD25_9PLEO</name>
<evidence type="ECO:0000256" key="2">
    <source>
        <dbReference type="ARBA" id="ARBA00012438"/>
    </source>
</evidence>
<dbReference type="Proteomes" id="UP000799764">
    <property type="component" value="Unassembled WGS sequence"/>
</dbReference>
<feature type="non-terminal residue" evidence="8">
    <location>
        <position position="776"/>
    </location>
</feature>
<dbReference type="GO" id="GO:0000155">
    <property type="term" value="F:phosphorelay sensor kinase activity"/>
    <property type="evidence" value="ECO:0007669"/>
    <property type="project" value="InterPro"/>
</dbReference>
<dbReference type="Gene3D" id="3.30.565.10">
    <property type="entry name" value="Histidine kinase-like ATPase, C-terminal domain"/>
    <property type="match status" value="1"/>
</dbReference>
<keyword evidence="4" id="KW-0808">Transferase</keyword>
<evidence type="ECO:0000259" key="7">
    <source>
        <dbReference type="PROSITE" id="PS50109"/>
    </source>
</evidence>
<evidence type="ECO:0000256" key="1">
    <source>
        <dbReference type="ARBA" id="ARBA00000085"/>
    </source>
</evidence>
<dbReference type="SUPFAM" id="SSF47384">
    <property type="entry name" value="Homodimeric domain of signal transducing histidine kinase"/>
    <property type="match status" value="1"/>
</dbReference>
<dbReference type="Pfam" id="PF02518">
    <property type="entry name" value="HATPase_c"/>
    <property type="match status" value="1"/>
</dbReference>
<evidence type="ECO:0000256" key="5">
    <source>
        <dbReference type="ARBA" id="ARBA00022777"/>
    </source>
</evidence>
<dbReference type="InterPro" id="IPR036097">
    <property type="entry name" value="HisK_dim/P_sf"/>
</dbReference>
<comment type="caution">
    <text evidence="8">The sequence shown here is derived from an EMBL/GenBank/DDBJ whole genome shotgun (WGS) entry which is preliminary data.</text>
</comment>
<dbReference type="InterPro" id="IPR003661">
    <property type="entry name" value="HisK_dim/P_dom"/>
</dbReference>
<comment type="catalytic activity">
    <reaction evidence="1">
        <text>ATP + protein L-histidine = ADP + protein N-phospho-L-histidine.</text>
        <dbReference type="EC" id="2.7.13.3"/>
    </reaction>
</comment>
<dbReference type="PRINTS" id="PR00344">
    <property type="entry name" value="BCTRLSENSOR"/>
</dbReference>
<dbReference type="PANTHER" id="PTHR43047">
    <property type="entry name" value="TWO-COMPONENT HISTIDINE PROTEIN KINASE"/>
    <property type="match status" value="1"/>
</dbReference>
<evidence type="ECO:0000256" key="4">
    <source>
        <dbReference type="ARBA" id="ARBA00022679"/>
    </source>
</evidence>
<dbReference type="SMART" id="SM00388">
    <property type="entry name" value="HisKA"/>
    <property type="match status" value="1"/>
</dbReference>
<dbReference type="InterPro" id="IPR003594">
    <property type="entry name" value="HATPase_dom"/>
</dbReference>
<dbReference type="GO" id="GO:0005886">
    <property type="term" value="C:plasma membrane"/>
    <property type="evidence" value="ECO:0007669"/>
    <property type="project" value="TreeGrafter"/>
</dbReference>